<reference evidence="1" key="3">
    <citation type="submission" date="2024-02" db="EMBL/GenBank/DDBJ databases">
        <authorList>
            <person name="Mcdaniel E.A."/>
            <person name="Celebi F.M."/>
            <person name="Reiter T."/>
            <person name="Weiss E.C."/>
            <person name="Chou S."/>
        </authorList>
    </citation>
    <scope>NUCLEOTIDE SEQUENCE</scope>
    <source>
        <strain evidence="1">F_SG_1</strain>
        <tissue evidence="1">Salivary glands</tissue>
    </source>
</reference>
<reference evidence="1 3" key="1">
    <citation type="journal article" date="2023" name="Arcadia Sci">
        <title>De novo assembly of a long-read Amblyomma americanum tick genome.</title>
        <authorList>
            <person name="Chou S."/>
            <person name="Poskanzer K.E."/>
            <person name="Rollins M."/>
            <person name="Thuy-Boun P.S."/>
        </authorList>
    </citation>
    <scope>NUCLEOTIDE SEQUENCE [LARGE SCALE GENOMIC DNA]</scope>
    <source>
        <strain evidence="1">F_SG_1</strain>
        <tissue evidence="1">Salivary glands</tissue>
    </source>
</reference>
<organism evidence="1 3">
    <name type="scientific">Amblyomma americanum</name>
    <name type="common">Lone star tick</name>
    <dbReference type="NCBI Taxonomy" id="6943"/>
    <lineage>
        <taxon>Eukaryota</taxon>
        <taxon>Metazoa</taxon>
        <taxon>Ecdysozoa</taxon>
        <taxon>Arthropoda</taxon>
        <taxon>Chelicerata</taxon>
        <taxon>Arachnida</taxon>
        <taxon>Acari</taxon>
        <taxon>Parasitiformes</taxon>
        <taxon>Ixodida</taxon>
        <taxon>Ixodoidea</taxon>
        <taxon>Ixodidae</taxon>
        <taxon>Amblyomminae</taxon>
        <taxon>Amblyomma</taxon>
    </lineage>
</organism>
<evidence type="ECO:0000313" key="3">
    <source>
        <dbReference type="Proteomes" id="UP001321473"/>
    </source>
</evidence>
<protein>
    <submittedName>
        <fullName evidence="1">Uncharacterized protein</fullName>
    </submittedName>
</protein>
<dbReference type="EMBL" id="JARKHS020035884">
    <property type="protein sequence ID" value="KAK8756804.1"/>
    <property type="molecule type" value="Genomic_DNA"/>
</dbReference>
<evidence type="ECO:0000313" key="2">
    <source>
        <dbReference type="EMBL" id="KAK8756804.1"/>
    </source>
</evidence>
<proteinExistence type="predicted"/>
<dbReference type="EMBL" id="JARKHS020035885">
    <property type="protein sequence ID" value="KAK8756802.1"/>
    <property type="molecule type" value="Genomic_DNA"/>
</dbReference>
<dbReference type="AlphaFoldDB" id="A0AAQ4D2W2"/>
<reference evidence="1" key="2">
    <citation type="submission" date="2023-03" db="EMBL/GenBank/DDBJ databases">
        <authorList>
            <person name="Thuy-Boun P."/>
        </authorList>
    </citation>
    <scope>NUCLEOTIDE SEQUENCE</scope>
    <source>
        <strain evidence="1">F_SG_1</strain>
        <tissue evidence="1">Salivary glands</tissue>
    </source>
</reference>
<dbReference type="Proteomes" id="UP001321473">
    <property type="component" value="Unassembled WGS sequence"/>
</dbReference>
<accession>A0AAQ4D2W2</accession>
<keyword evidence="3" id="KW-1185">Reference proteome</keyword>
<gene>
    <name evidence="2" type="ORF">V5799_000495</name>
    <name evidence="1" type="ORF">V5799_000496</name>
</gene>
<name>A0AAQ4D2W2_AMBAM</name>
<sequence length="174" mass="19290">MLLVMESRKTYIIDLLGAVHLLVFSWQQDGLVTVQNRFVRVKFIVRASDHKVSDTADDHDALLTKVLERQDGAETVDFKMVCKVDSEVSTSPGWSDSEIVAAVAPPESDEGTQNKDNIDDLATEDFSPNVAEAAQALMVMRAFTEKMGLMEKLAASRINFEIAENDELLVGSRK</sequence>
<comment type="caution">
    <text evidence="1">The sequence shown here is derived from an EMBL/GenBank/DDBJ whole genome shotgun (WGS) entry which is preliminary data.</text>
</comment>
<evidence type="ECO:0000313" key="1">
    <source>
        <dbReference type="EMBL" id="KAK8756802.1"/>
    </source>
</evidence>